<protein>
    <submittedName>
        <fullName evidence="1">Thiamine pyridinylase</fullName>
    </submittedName>
</protein>
<dbReference type="Proteomes" id="UP000256345">
    <property type="component" value="Unassembled WGS sequence"/>
</dbReference>
<organism evidence="1 2">
    <name type="scientific">Archangium gephyra</name>
    <dbReference type="NCBI Taxonomy" id="48"/>
    <lineage>
        <taxon>Bacteria</taxon>
        <taxon>Pseudomonadati</taxon>
        <taxon>Myxococcota</taxon>
        <taxon>Myxococcia</taxon>
        <taxon>Myxococcales</taxon>
        <taxon>Cystobacterineae</taxon>
        <taxon>Archangiaceae</taxon>
        <taxon>Archangium</taxon>
    </lineage>
</organism>
<comment type="caution">
    <text evidence="1">The sequence shown here is derived from an EMBL/GenBank/DDBJ whole genome shotgun (WGS) entry which is preliminary data.</text>
</comment>
<keyword evidence="2" id="KW-1185">Reference proteome</keyword>
<proteinExistence type="predicted"/>
<dbReference type="EMBL" id="QUMU01000008">
    <property type="protein sequence ID" value="REG28694.1"/>
    <property type="molecule type" value="Genomic_DNA"/>
</dbReference>
<evidence type="ECO:0000313" key="2">
    <source>
        <dbReference type="Proteomes" id="UP000256345"/>
    </source>
</evidence>
<reference evidence="1 2" key="1">
    <citation type="submission" date="2018-08" db="EMBL/GenBank/DDBJ databases">
        <title>Genomic Encyclopedia of Archaeal and Bacterial Type Strains, Phase II (KMG-II): from individual species to whole genera.</title>
        <authorList>
            <person name="Goeker M."/>
        </authorList>
    </citation>
    <scope>NUCLEOTIDE SEQUENCE [LARGE SCALE GENOMIC DNA]</scope>
    <source>
        <strain evidence="1 2">DSM 2261</strain>
    </source>
</reference>
<sequence>MPLHEMNRVSLICGVALSLLVGCAPPPKTVLRVPLYPYIPDAAGDKLSAMAARIETEFERAHPDVDLVLNPSCFTDDFYEPAQIARSLKGEGECNYDVIETDTAILGELVAEGGVRPWPRLPKNIEWHSSGLLASTHAEQNAVYGVPHWLCGHFVMSRDESVRQARTTSALVQALEARHTAVPDMAFNMLGSWNLPSLYLDGWVDAHGLEGVRSAVTTSSYDSEVLQSLRAFASTCDASGGNPCLDGTYDLEENADLPAKLFAENKADATAGYSERLHVILKSLPAGESPSAIKISSAPLAEGSRPILFTDSYFLGVRCTGECEQAALDFVQYMSQASTFEWLLMSEDAPEGTRVPRYLLPAALDVYKAPRLRADPFYPTLEEETRNGGPFPNSGLYGIRKQMRDSIQEELIRSDESHTTNR</sequence>
<name>A0ABX9JWX7_9BACT</name>
<accession>A0ABX9JWX7</accession>
<gene>
    <name evidence="1" type="ORF">ATI61_108234</name>
</gene>
<dbReference type="Gene3D" id="3.40.190.10">
    <property type="entry name" value="Periplasmic binding protein-like II"/>
    <property type="match status" value="1"/>
</dbReference>
<dbReference type="SUPFAM" id="SSF53850">
    <property type="entry name" value="Periplasmic binding protein-like II"/>
    <property type="match status" value="1"/>
</dbReference>
<evidence type="ECO:0000313" key="1">
    <source>
        <dbReference type="EMBL" id="REG28694.1"/>
    </source>
</evidence>